<keyword evidence="3" id="KW-1185">Reference proteome</keyword>
<sequence length="137" mass="15441">MERDFEELRSERDGAEMIFGRLQSGNNKLILQFKQSTDVTSQKPRINEAGISQRRKIKRDDMTRFVGASNSNPFAALSFAVFSPPGRKKSPVIAIVVMKIASELEECLSLCFYAPGFRFASSSSKESQQQEKPIFLL</sequence>
<evidence type="ECO:0000313" key="2">
    <source>
        <dbReference type="EMBL" id="GMN65490.1"/>
    </source>
</evidence>
<organism evidence="2 3">
    <name type="scientific">Ficus carica</name>
    <name type="common">Common fig</name>
    <dbReference type="NCBI Taxonomy" id="3494"/>
    <lineage>
        <taxon>Eukaryota</taxon>
        <taxon>Viridiplantae</taxon>
        <taxon>Streptophyta</taxon>
        <taxon>Embryophyta</taxon>
        <taxon>Tracheophyta</taxon>
        <taxon>Spermatophyta</taxon>
        <taxon>Magnoliopsida</taxon>
        <taxon>eudicotyledons</taxon>
        <taxon>Gunneridae</taxon>
        <taxon>Pentapetalae</taxon>
        <taxon>rosids</taxon>
        <taxon>fabids</taxon>
        <taxon>Rosales</taxon>
        <taxon>Moraceae</taxon>
        <taxon>Ficeae</taxon>
        <taxon>Ficus</taxon>
    </lineage>
</organism>
<dbReference type="AlphaFoldDB" id="A0AA88E0L5"/>
<protein>
    <submittedName>
        <fullName evidence="2">Uncharacterized protein</fullName>
    </submittedName>
</protein>
<accession>A0AA88E0L5</accession>
<dbReference type="EMBL" id="BTGU01000238">
    <property type="protein sequence ID" value="GMN65490.1"/>
    <property type="molecule type" value="Genomic_DNA"/>
</dbReference>
<proteinExistence type="predicted"/>
<reference evidence="2" key="1">
    <citation type="submission" date="2023-07" db="EMBL/GenBank/DDBJ databases">
        <title>draft genome sequence of fig (Ficus carica).</title>
        <authorList>
            <person name="Takahashi T."/>
            <person name="Nishimura K."/>
        </authorList>
    </citation>
    <scope>NUCLEOTIDE SEQUENCE</scope>
</reference>
<name>A0AA88E0L5_FICCA</name>
<dbReference type="Proteomes" id="UP001187192">
    <property type="component" value="Unassembled WGS sequence"/>
</dbReference>
<evidence type="ECO:0000313" key="1">
    <source>
        <dbReference type="EMBL" id="GMN65461.1"/>
    </source>
</evidence>
<comment type="caution">
    <text evidence="2">The sequence shown here is derived from an EMBL/GenBank/DDBJ whole genome shotgun (WGS) entry which is preliminary data.</text>
</comment>
<dbReference type="EMBL" id="BTGU01000237">
    <property type="protein sequence ID" value="GMN65461.1"/>
    <property type="molecule type" value="Genomic_DNA"/>
</dbReference>
<gene>
    <name evidence="1" type="ORF">TIFTF001_034536</name>
    <name evidence="2" type="ORF">TIFTF001_034557</name>
</gene>
<evidence type="ECO:0000313" key="3">
    <source>
        <dbReference type="Proteomes" id="UP001187192"/>
    </source>
</evidence>